<name>A0ABR2LQX8_9ASPA</name>
<evidence type="ECO:0000313" key="1">
    <source>
        <dbReference type="EMBL" id="KAK8947493.1"/>
    </source>
</evidence>
<reference evidence="1 2" key="1">
    <citation type="journal article" date="2022" name="Nat. Plants">
        <title>Genomes of leafy and leafless Platanthera orchids illuminate the evolution of mycoheterotrophy.</title>
        <authorList>
            <person name="Li M.H."/>
            <person name="Liu K.W."/>
            <person name="Li Z."/>
            <person name="Lu H.C."/>
            <person name="Ye Q.L."/>
            <person name="Zhang D."/>
            <person name="Wang J.Y."/>
            <person name="Li Y.F."/>
            <person name="Zhong Z.M."/>
            <person name="Liu X."/>
            <person name="Yu X."/>
            <person name="Liu D.K."/>
            <person name="Tu X.D."/>
            <person name="Liu B."/>
            <person name="Hao Y."/>
            <person name="Liao X.Y."/>
            <person name="Jiang Y.T."/>
            <person name="Sun W.H."/>
            <person name="Chen J."/>
            <person name="Chen Y.Q."/>
            <person name="Ai Y."/>
            <person name="Zhai J.W."/>
            <person name="Wu S.S."/>
            <person name="Zhou Z."/>
            <person name="Hsiao Y.Y."/>
            <person name="Wu W.L."/>
            <person name="Chen Y.Y."/>
            <person name="Lin Y.F."/>
            <person name="Hsu J.L."/>
            <person name="Li C.Y."/>
            <person name="Wang Z.W."/>
            <person name="Zhao X."/>
            <person name="Zhong W.Y."/>
            <person name="Ma X.K."/>
            <person name="Ma L."/>
            <person name="Huang J."/>
            <person name="Chen G.Z."/>
            <person name="Huang M.Z."/>
            <person name="Huang L."/>
            <person name="Peng D.H."/>
            <person name="Luo Y.B."/>
            <person name="Zou S.Q."/>
            <person name="Chen S.P."/>
            <person name="Lan S."/>
            <person name="Tsai W.C."/>
            <person name="Van de Peer Y."/>
            <person name="Liu Z.J."/>
        </authorList>
    </citation>
    <scope>NUCLEOTIDE SEQUENCE [LARGE SCALE GENOMIC DNA]</scope>
    <source>
        <strain evidence="1">Lor288</strain>
    </source>
</reference>
<evidence type="ECO:0000313" key="2">
    <source>
        <dbReference type="Proteomes" id="UP001412067"/>
    </source>
</evidence>
<keyword evidence="2" id="KW-1185">Reference proteome</keyword>
<protein>
    <submittedName>
        <fullName evidence="1">Uncharacterized protein</fullName>
    </submittedName>
</protein>
<comment type="caution">
    <text evidence="1">The sequence shown here is derived from an EMBL/GenBank/DDBJ whole genome shotgun (WGS) entry which is preliminary data.</text>
</comment>
<accession>A0ABR2LQX8</accession>
<sequence length="97" mass="10760">MSGRVFGKSLCRKQLASELGVVRPIRRVVHHQIVGLASSQVRSSVFSRTVDMSSLNFMNELSPDLHGSKAFMENNFLTVPKFCRQALIGISAIIIKN</sequence>
<dbReference type="EMBL" id="JBBWWR010000016">
    <property type="protein sequence ID" value="KAK8947493.1"/>
    <property type="molecule type" value="Genomic_DNA"/>
</dbReference>
<proteinExistence type="predicted"/>
<organism evidence="1 2">
    <name type="scientific">Platanthera guangdongensis</name>
    <dbReference type="NCBI Taxonomy" id="2320717"/>
    <lineage>
        <taxon>Eukaryota</taxon>
        <taxon>Viridiplantae</taxon>
        <taxon>Streptophyta</taxon>
        <taxon>Embryophyta</taxon>
        <taxon>Tracheophyta</taxon>
        <taxon>Spermatophyta</taxon>
        <taxon>Magnoliopsida</taxon>
        <taxon>Liliopsida</taxon>
        <taxon>Asparagales</taxon>
        <taxon>Orchidaceae</taxon>
        <taxon>Orchidoideae</taxon>
        <taxon>Orchideae</taxon>
        <taxon>Orchidinae</taxon>
        <taxon>Platanthera</taxon>
    </lineage>
</organism>
<gene>
    <name evidence="1" type="ORF">KSP40_PGU013876</name>
</gene>
<dbReference type="Proteomes" id="UP001412067">
    <property type="component" value="Unassembled WGS sequence"/>
</dbReference>